<feature type="region of interest" description="Disordered" evidence="1">
    <location>
        <begin position="81"/>
        <end position="112"/>
    </location>
</feature>
<dbReference type="Proteomes" id="UP001152622">
    <property type="component" value="Unassembled WGS sequence"/>
</dbReference>
<feature type="compositionally biased region" description="Polar residues" evidence="1">
    <location>
        <begin position="15"/>
        <end position="29"/>
    </location>
</feature>
<reference evidence="2" key="1">
    <citation type="journal article" date="2023" name="Science">
        <title>Genome structures resolve the early diversification of teleost fishes.</title>
        <authorList>
            <person name="Parey E."/>
            <person name="Louis A."/>
            <person name="Montfort J."/>
            <person name="Bouchez O."/>
            <person name="Roques C."/>
            <person name="Iampietro C."/>
            <person name="Lluch J."/>
            <person name="Castinel A."/>
            <person name="Donnadieu C."/>
            <person name="Desvignes T."/>
            <person name="Floi Bucao C."/>
            <person name="Jouanno E."/>
            <person name="Wen M."/>
            <person name="Mejri S."/>
            <person name="Dirks R."/>
            <person name="Jansen H."/>
            <person name="Henkel C."/>
            <person name="Chen W.J."/>
            <person name="Zahm M."/>
            <person name="Cabau C."/>
            <person name="Klopp C."/>
            <person name="Thompson A.W."/>
            <person name="Robinson-Rechavi M."/>
            <person name="Braasch I."/>
            <person name="Lecointre G."/>
            <person name="Bobe J."/>
            <person name="Postlethwait J.H."/>
            <person name="Berthelot C."/>
            <person name="Roest Crollius H."/>
            <person name="Guiguen Y."/>
        </authorList>
    </citation>
    <scope>NUCLEOTIDE SEQUENCE</scope>
    <source>
        <strain evidence="2">WJC10195</strain>
    </source>
</reference>
<proteinExistence type="predicted"/>
<evidence type="ECO:0000313" key="2">
    <source>
        <dbReference type="EMBL" id="KAJ8332112.1"/>
    </source>
</evidence>
<dbReference type="AlphaFoldDB" id="A0A9Q1E4H7"/>
<organism evidence="2 3">
    <name type="scientific">Synaphobranchus kaupii</name>
    <name type="common">Kaup's arrowtooth eel</name>
    <dbReference type="NCBI Taxonomy" id="118154"/>
    <lineage>
        <taxon>Eukaryota</taxon>
        <taxon>Metazoa</taxon>
        <taxon>Chordata</taxon>
        <taxon>Craniata</taxon>
        <taxon>Vertebrata</taxon>
        <taxon>Euteleostomi</taxon>
        <taxon>Actinopterygii</taxon>
        <taxon>Neopterygii</taxon>
        <taxon>Teleostei</taxon>
        <taxon>Anguilliformes</taxon>
        <taxon>Synaphobranchidae</taxon>
        <taxon>Synaphobranchus</taxon>
    </lineage>
</organism>
<gene>
    <name evidence="2" type="ORF">SKAU_G00429070</name>
</gene>
<keyword evidence="3" id="KW-1185">Reference proteome</keyword>
<sequence>MQVTGLDKLPRQPSKEATGSVGSHSSSEPEAQGSLVFLGPAVWRAERVHREMICDQVGTQVHRYLQLSAGHVSALPLSDGRCPGDALPRPGVAQERPDTDATAVPPSFIQCG</sequence>
<protein>
    <submittedName>
        <fullName evidence="2">Uncharacterized protein</fullName>
    </submittedName>
</protein>
<dbReference type="EMBL" id="JAINUF010000043">
    <property type="protein sequence ID" value="KAJ8332112.1"/>
    <property type="molecule type" value="Genomic_DNA"/>
</dbReference>
<name>A0A9Q1E4H7_SYNKA</name>
<feature type="region of interest" description="Disordered" evidence="1">
    <location>
        <begin position="1"/>
        <end position="33"/>
    </location>
</feature>
<comment type="caution">
    <text evidence="2">The sequence shown here is derived from an EMBL/GenBank/DDBJ whole genome shotgun (WGS) entry which is preliminary data.</text>
</comment>
<evidence type="ECO:0000256" key="1">
    <source>
        <dbReference type="SAM" id="MobiDB-lite"/>
    </source>
</evidence>
<evidence type="ECO:0000313" key="3">
    <source>
        <dbReference type="Proteomes" id="UP001152622"/>
    </source>
</evidence>
<accession>A0A9Q1E4H7</accession>